<dbReference type="Proteomes" id="UP001213623">
    <property type="component" value="Chromosome 3"/>
</dbReference>
<evidence type="ECO:0000313" key="3">
    <source>
        <dbReference type="Proteomes" id="UP001213623"/>
    </source>
</evidence>
<comment type="similarity">
    <text evidence="1">Belongs to the UPF0598 family.</text>
</comment>
<accession>A0AAF0EJZ6</accession>
<reference evidence="2" key="1">
    <citation type="submission" date="2023-03" db="EMBL/GenBank/DDBJ databases">
        <title>Mating type loci evolution in Malassezia.</title>
        <authorList>
            <person name="Coelho M.A."/>
        </authorList>
    </citation>
    <scope>NUCLEOTIDE SEQUENCE</scope>
    <source>
        <strain evidence="2">CBS 9557</strain>
    </source>
</reference>
<dbReference type="AlphaFoldDB" id="A0AAF0EJZ6"/>
<dbReference type="EMBL" id="CP119894">
    <property type="protein sequence ID" value="WFD26923.1"/>
    <property type="molecule type" value="Genomic_DNA"/>
</dbReference>
<dbReference type="PANTHER" id="PTHR31449">
    <property type="entry name" value="UPF0598 PROTEIN C8ORF82"/>
    <property type="match status" value="1"/>
</dbReference>
<evidence type="ECO:0000313" key="2">
    <source>
        <dbReference type="EMBL" id="WFD26923.1"/>
    </source>
</evidence>
<proteinExistence type="inferred from homology"/>
<dbReference type="PANTHER" id="PTHR31449:SF3">
    <property type="entry name" value="UPF0598 PROTEIN C8ORF82"/>
    <property type="match status" value="1"/>
</dbReference>
<sequence length="248" mass="28180">MWRPPAAGLLFRRVLHSSRQCAAPLPRLYRYWVDVHGQLFLYDTVPKNLTSCFKSVSFLNFFFERVQAQPLAHQVPLGTPPSETETWHWTQDSAALADMLQGNQSDGWHTIWTRLQQEGMAWVSRCQGEWNVIHAVDTPIVFRQLTDDGHLVWGGDYTLPWDPSQLRVHPGTGYLYHPSPVPPLRRVQAQGVSPFGPYSLIASHVVLQHLSDGLHLDLEEGGGTLEWGGRTYPLRWLSLPHDLAPPRP</sequence>
<organism evidence="2 3">
    <name type="scientific">Malassezia nana</name>
    <dbReference type="NCBI Taxonomy" id="180528"/>
    <lineage>
        <taxon>Eukaryota</taxon>
        <taxon>Fungi</taxon>
        <taxon>Dikarya</taxon>
        <taxon>Basidiomycota</taxon>
        <taxon>Ustilaginomycotina</taxon>
        <taxon>Malasseziomycetes</taxon>
        <taxon>Malasseziales</taxon>
        <taxon>Malasseziaceae</taxon>
        <taxon>Malassezia</taxon>
    </lineage>
</organism>
<gene>
    <name evidence="2" type="ORF">MNAN1_001912</name>
</gene>
<evidence type="ECO:0000256" key="1">
    <source>
        <dbReference type="ARBA" id="ARBA00006322"/>
    </source>
</evidence>
<keyword evidence="3" id="KW-1185">Reference proteome</keyword>
<name>A0AAF0EJZ6_9BASI</name>
<dbReference type="InterPro" id="IPR028108">
    <property type="entry name" value="DUF4505"/>
</dbReference>
<protein>
    <submittedName>
        <fullName evidence="2">Uncharacterized protein</fullName>
    </submittedName>
</protein>
<dbReference type="Pfam" id="PF14956">
    <property type="entry name" value="DUF4505"/>
    <property type="match status" value="2"/>
</dbReference>